<keyword evidence="3" id="KW-1185">Reference proteome</keyword>
<accession>A0ABS1CN02</accession>
<comment type="caution">
    <text evidence="2">The sequence shown here is derived from an EMBL/GenBank/DDBJ whole genome shotgun (WGS) entry which is preliminary data.</text>
</comment>
<gene>
    <name evidence="2" type="ORF">CKO31_21595</name>
</gene>
<organism evidence="2 3">
    <name type="scientific">Thiohalocapsa halophila</name>
    <dbReference type="NCBI Taxonomy" id="69359"/>
    <lineage>
        <taxon>Bacteria</taxon>
        <taxon>Pseudomonadati</taxon>
        <taxon>Pseudomonadota</taxon>
        <taxon>Gammaproteobacteria</taxon>
        <taxon>Chromatiales</taxon>
        <taxon>Chromatiaceae</taxon>
        <taxon>Thiohalocapsa</taxon>
    </lineage>
</organism>
<name>A0ABS1CN02_9GAMM</name>
<proteinExistence type="predicted"/>
<evidence type="ECO:0000313" key="3">
    <source>
        <dbReference type="Proteomes" id="UP000748752"/>
    </source>
</evidence>
<evidence type="ECO:0000256" key="1">
    <source>
        <dbReference type="SAM" id="Phobius"/>
    </source>
</evidence>
<evidence type="ECO:0000313" key="2">
    <source>
        <dbReference type="EMBL" id="MBK1633300.1"/>
    </source>
</evidence>
<keyword evidence="1" id="KW-1133">Transmembrane helix</keyword>
<sequence length="88" mass="9863">MYRLTKDSIFARRQIKLVCYTALALLHLLAHLVREPWRDRLVGMLYLLMALSLIAKPLLSTAGHAGTTARESGLRAMQVEPALHRVGP</sequence>
<dbReference type="Proteomes" id="UP000748752">
    <property type="component" value="Unassembled WGS sequence"/>
</dbReference>
<keyword evidence="1" id="KW-0812">Transmembrane</keyword>
<reference evidence="2 3" key="1">
    <citation type="journal article" date="2020" name="Microorganisms">
        <title>Osmotic Adaptation and Compatible Solute Biosynthesis of Phototrophic Bacteria as Revealed from Genome Analyses.</title>
        <authorList>
            <person name="Imhoff J.F."/>
            <person name="Rahn T."/>
            <person name="Kunzel S."/>
            <person name="Keller A."/>
            <person name="Neulinger S.C."/>
        </authorList>
    </citation>
    <scope>NUCLEOTIDE SEQUENCE [LARGE SCALE GENOMIC DNA]</scope>
    <source>
        <strain evidence="2 3">DSM 6210</strain>
    </source>
</reference>
<keyword evidence="1" id="KW-0472">Membrane</keyword>
<dbReference type="EMBL" id="NRRV01000077">
    <property type="protein sequence ID" value="MBK1633300.1"/>
    <property type="molecule type" value="Genomic_DNA"/>
</dbReference>
<feature type="transmembrane region" description="Helical" evidence="1">
    <location>
        <begin position="42"/>
        <end position="59"/>
    </location>
</feature>
<protein>
    <submittedName>
        <fullName evidence="2">Uncharacterized protein</fullName>
    </submittedName>
</protein>
<dbReference type="RefSeq" id="WP_200241555.1">
    <property type="nucleotide sequence ID" value="NZ_NRRV01000077.1"/>
</dbReference>